<feature type="transmembrane region" description="Helical" evidence="1">
    <location>
        <begin position="406"/>
        <end position="425"/>
    </location>
</feature>
<dbReference type="PANTHER" id="PTHR34219:SF1">
    <property type="entry name" value="PEPSY DOMAIN-CONTAINING PROTEIN"/>
    <property type="match status" value="1"/>
</dbReference>
<comment type="caution">
    <text evidence="2">The sequence shown here is derived from an EMBL/GenBank/DDBJ whole genome shotgun (WGS) entry which is preliminary data.</text>
</comment>
<accession>A0A318RWB7</accession>
<dbReference type="Pfam" id="PF03929">
    <property type="entry name" value="PepSY_TM"/>
    <property type="match status" value="1"/>
</dbReference>
<keyword evidence="1" id="KW-0472">Membrane</keyword>
<keyword evidence="1" id="KW-0812">Transmembrane</keyword>
<proteinExistence type="predicted"/>
<protein>
    <submittedName>
        <fullName evidence="2">Putative iron-regulated membrane protein</fullName>
    </submittedName>
</protein>
<dbReference type="AlphaFoldDB" id="A0A318RWB7"/>
<feature type="transmembrane region" description="Helical" evidence="1">
    <location>
        <begin position="364"/>
        <end position="385"/>
    </location>
</feature>
<evidence type="ECO:0000313" key="3">
    <source>
        <dbReference type="Proteomes" id="UP000247591"/>
    </source>
</evidence>
<reference evidence="2 3" key="1">
    <citation type="submission" date="2018-06" db="EMBL/GenBank/DDBJ databases">
        <title>Genomic Encyclopedia of Type Strains, Phase IV (KMG-IV): sequencing the most valuable type-strain genomes for metagenomic binning, comparative biology and taxonomic classification.</title>
        <authorList>
            <person name="Goeker M."/>
        </authorList>
    </citation>
    <scope>NUCLEOTIDE SEQUENCE [LARGE SCALE GENOMIC DNA]</scope>
    <source>
        <strain evidence="2 3">DSM 45521</strain>
    </source>
</reference>
<keyword evidence="1" id="KW-1133">Transmembrane helix</keyword>
<organism evidence="2 3">
    <name type="scientific">Williamsia limnetica</name>
    <dbReference type="NCBI Taxonomy" id="882452"/>
    <lineage>
        <taxon>Bacteria</taxon>
        <taxon>Bacillati</taxon>
        <taxon>Actinomycetota</taxon>
        <taxon>Actinomycetes</taxon>
        <taxon>Mycobacteriales</taxon>
        <taxon>Nocardiaceae</taxon>
        <taxon>Williamsia</taxon>
    </lineage>
</organism>
<gene>
    <name evidence="2" type="ORF">DFR67_106187</name>
</gene>
<evidence type="ECO:0000313" key="2">
    <source>
        <dbReference type="EMBL" id="PYE17484.1"/>
    </source>
</evidence>
<dbReference type="PANTHER" id="PTHR34219">
    <property type="entry name" value="IRON-REGULATED INNER MEMBRANE PROTEIN-RELATED"/>
    <property type="match status" value="1"/>
</dbReference>
<dbReference type="Proteomes" id="UP000247591">
    <property type="component" value="Unassembled WGS sequence"/>
</dbReference>
<dbReference type="EMBL" id="QJSP01000006">
    <property type="protein sequence ID" value="PYE17484.1"/>
    <property type="molecule type" value="Genomic_DNA"/>
</dbReference>
<feature type="transmembrane region" description="Helical" evidence="1">
    <location>
        <begin position="140"/>
        <end position="162"/>
    </location>
</feature>
<dbReference type="InterPro" id="IPR005625">
    <property type="entry name" value="PepSY-ass_TM"/>
</dbReference>
<feature type="transmembrane region" description="Helical" evidence="1">
    <location>
        <begin position="190"/>
        <end position="214"/>
    </location>
</feature>
<sequence length="469" mass="50105">MRLHFYAGLFIAPFLIVAAISGGLYAIAPTAEQWVYRDVLHTDSSGPAAPLAEQVQMAQSVVPDLQVDAVRPAAATGQTTRVLFADPSLGPSERMTVFIDPVTATSKGTEVAYGSSGSLPMRTWISQLHRNLHLGEPGRIYSELAASWLWVIALGGLVLWVIRYRSVRRSKGSAPLLTIDRTSTGRNRTLNWHGAVGAWIVVGLVFLSATGLTWSRYAGENISDLRQSLSWTTPAMDSSLNPVSVGPAESGHHGHGGADHVAVAADQQILTRNVDAVGSVLSTARAAGVTGAVEATIPSDAETAMVVSQVRTPWQLETNSVAIDPATETIVDASEFSEWPLAAKLSSWGIALHMGLLFGLANQLVLLAVAVGLVSLCVRGYLMWWKRRPTRGRQGLVLARAPRRGALRKIHPAIAIAVIVAAVLVGWFIPLLGISLLAFVLIDTAIGFYLRDRGRRTPPVSTSITTKGA</sequence>
<keyword evidence="3" id="KW-1185">Reference proteome</keyword>
<feature type="transmembrane region" description="Helical" evidence="1">
    <location>
        <begin position="7"/>
        <end position="28"/>
    </location>
</feature>
<evidence type="ECO:0000256" key="1">
    <source>
        <dbReference type="SAM" id="Phobius"/>
    </source>
</evidence>
<feature type="transmembrane region" description="Helical" evidence="1">
    <location>
        <begin position="431"/>
        <end position="450"/>
    </location>
</feature>
<name>A0A318RWB7_WILLI</name>